<evidence type="ECO:0000259" key="2">
    <source>
        <dbReference type="PROSITE" id="PS50850"/>
    </source>
</evidence>
<gene>
    <name evidence="3" type="ORF">MGWOODY_Clf1445</name>
</gene>
<keyword evidence="1" id="KW-1133">Transmembrane helix</keyword>
<dbReference type="Pfam" id="PF07690">
    <property type="entry name" value="MFS_1"/>
    <property type="match status" value="1"/>
</dbReference>
<feature type="domain" description="Major facilitator superfamily (MFS) profile" evidence="2">
    <location>
        <begin position="43"/>
        <end position="445"/>
    </location>
</feature>
<dbReference type="PANTHER" id="PTHR11360:SF290">
    <property type="entry name" value="MONOCARBOXYLATE MFS PERMEASE"/>
    <property type="match status" value="1"/>
</dbReference>
<keyword evidence="1" id="KW-0472">Membrane</keyword>
<reference evidence="3" key="1">
    <citation type="submission" date="2015-10" db="EMBL/GenBank/DDBJ databases">
        <authorList>
            <person name="Gilbert D.G."/>
        </authorList>
    </citation>
    <scope>NUCLEOTIDE SEQUENCE</scope>
</reference>
<proteinExistence type="predicted"/>
<dbReference type="InterPro" id="IPR020846">
    <property type="entry name" value="MFS_dom"/>
</dbReference>
<keyword evidence="1" id="KW-0812">Transmembrane</keyword>
<name>A0A160VCJ3_9ZZZZ</name>
<dbReference type="InterPro" id="IPR036259">
    <property type="entry name" value="MFS_trans_sf"/>
</dbReference>
<feature type="transmembrane region" description="Helical" evidence="1">
    <location>
        <begin position="169"/>
        <end position="193"/>
    </location>
</feature>
<feature type="transmembrane region" description="Helical" evidence="1">
    <location>
        <begin position="266"/>
        <end position="289"/>
    </location>
</feature>
<feature type="transmembrane region" description="Helical" evidence="1">
    <location>
        <begin position="356"/>
        <end position="373"/>
    </location>
</feature>
<dbReference type="EMBL" id="FAXA01000231">
    <property type="protein sequence ID" value="CUV02340.1"/>
    <property type="molecule type" value="Genomic_DNA"/>
</dbReference>
<dbReference type="SUPFAM" id="SSF103473">
    <property type="entry name" value="MFS general substrate transporter"/>
    <property type="match status" value="1"/>
</dbReference>
<feature type="transmembrane region" description="Helical" evidence="1">
    <location>
        <begin position="301"/>
        <end position="320"/>
    </location>
</feature>
<dbReference type="GO" id="GO:0022857">
    <property type="term" value="F:transmembrane transporter activity"/>
    <property type="evidence" value="ECO:0007669"/>
    <property type="project" value="InterPro"/>
</dbReference>
<feature type="transmembrane region" description="Helical" evidence="1">
    <location>
        <begin position="420"/>
        <end position="440"/>
    </location>
</feature>
<evidence type="ECO:0000256" key="1">
    <source>
        <dbReference type="SAM" id="Phobius"/>
    </source>
</evidence>
<organism evidence="3">
    <name type="scientific">hydrothermal vent metagenome</name>
    <dbReference type="NCBI Taxonomy" id="652676"/>
    <lineage>
        <taxon>unclassified sequences</taxon>
        <taxon>metagenomes</taxon>
        <taxon>ecological metagenomes</taxon>
    </lineage>
</organism>
<protein>
    <submittedName>
        <fullName evidence="3">Bll3089 protein</fullName>
    </submittedName>
</protein>
<accession>A0A160VCJ3</accession>
<sequence length="458" mass="48643">MVAKNGLLYDWAATLAGRFSPGSMFKSLINWRLRTPFYYGWFVLGITFVATFAASGLTQVVLGGVQVYITDESGWDDGSLAFAATLGTWLSGAIAPLIGRLADRFGPRWLMPFGLVTAGIAFLVIAGSSSVFQFYGGYVVGRAVSNPVLVGLVPRTAAVNFFRRRRNMALALVSTFRPIAGAINIQIISLIAAHQGWRAAYRYLGVLSFILIVPVMLLVRRRPEDIGLLPDGVSPEGAGASLGSGRPQASTPEFSWTAKEAVRTRAFWLLLTITALGTLASSATGFSLVPFLVQDAGLSTAAAAGVLSLGTFLAVANIFWGYLADRITPRRCLMVMMIGAGAMMAFLLSVGSVWEALIFAVIWGAFSGGLGSLENMVLAGYFGRSSYGAILGVFSPLQMVALGLGPGLASAVRALAGDFYILYFAMGVAYFVSAVLMYIAKPPLRPVRDTAETVLSGD</sequence>
<dbReference type="InterPro" id="IPR011701">
    <property type="entry name" value="MFS"/>
</dbReference>
<feature type="transmembrane region" description="Helical" evidence="1">
    <location>
        <begin position="199"/>
        <end position="219"/>
    </location>
</feature>
<feature type="transmembrane region" description="Helical" evidence="1">
    <location>
        <begin position="110"/>
        <end position="132"/>
    </location>
</feature>
<dbReference type="PROSITE" id="PS50850">
    <property type="entry name" value="MFS"/>
    <property type="match status" value="1"/>
</dbReference>
<feature type="transmembrane region" description="Helical" evidence="1">
    <location>
        <begin position="78"/>
        <end position="98"/>
    </location>
</feature>
<dbReference type="Gene3D" id="1.20.1250.20">
    <property type="entry name" value="MFS general substrate transporter like domains"/>
    <property type="match status" value="2"/>
</dbReference>
<feature type="transmembrane region" description="Helical" evidence="1">
    <location>
        <begin position="385"/>
        <end position="408"/>
    </location>
</feature>
<dbReference type="AlphaFoldDB" id="A0A160VCJ3"/>
<dbReference type="PANTHER" id="PTHR11360">
    <property type="entry name" value="MONOCARBOXYLATE TRANSPORTER"/>
    <property type="match status" value="1"/>
</dbReference>
<feature type="transmembrane region" description="Helical" evidence="1">
    <location>
        <begin position="37"/>
        <end position="58"/>
    </location>
</feature>
<evidence type="ECO:0000313" key="3">
    <source>
        <dbReference type="EMBL" id="CUV02340.1"/>
    </source>
</evidence>
<dbReference type="InterPro" id="IPR050327">
    <property type="entry name" value="Proton-linked_MCT"/>
</dbReference>